<feature type="region of interest" description="Disordered" evidence="1">
    <location>
        <begin position="507"/>
        <end position="531"/>
    </location>
</feature>
<evidence type="ECO:0000256" key="1">
    <source>
        <dbReference type="SAM" id="MobiDB-lite"/>
    </source>
</evidence>
<dbReference type="PANTHER" id="PTHR34614">
    <property type="match status" value="1"/>
</dbReference>
<dbReference type="PANTHER" id="PTHR34614:SF2">
    <property type="entry name" value="TRANSPOSASE IS4-LIKE DOMAIN-CONTAINING PROTEIN"/>
    <property type="match status" value="1"/>
</dbReference>
<comment type="caution">
    <text evidence="2">The sequence shown here is derived from an EMBL/GenBank/DDBJ whole genome shotgun (WGS) entry which is preliminary data.</text>
</comment>
<gene>
    <name evidence="2" type="ORF">LCGC14_1737790</name>
</gene>
<dbReference type="NCBIfam" id="NF033559">
    <property type="entry name" value="transpos_IS1634"/>
    <property type="match status" value="1"/>
</dbReference>
<protein>
    <submittedName>
        <fullName evidence="2">Uncharacterized protein</fullName>
    </submittedName>
</protein>
<accession>A0A0F9HV86</accession>
<evidence type="ECO:0000313" key="2">
    <source>
        <dbReference type="EMBL" id="KKM07052.1"/>
    </source>
</evidence>
<sequence length="586" mass="66805">MYVKILYIVSMYIATIPNRNSPPAVLLRESYREGGRVKNRTLANLTKLPAHIIEGLRRMLKGERLVAPEEVFEIERTLPHGHIAAVLGTLRKLKLPGIISSRGHRLQDLVVSMIVSRVIHPMSKLATALGLKGETAFSSLGELLGLEEVEDREMYRAMDWLLGRKEWIESKLAERHLQQGSPVLYDVTAVYFEGRKCKLAKLMNNGKGKKNKLQIGIGLLTNREGCPVGVQVFSGNLGDPSTLKSQLQKLRQQFGLKKIILVADRGTLTDARIEAELRLDEDLDWITALRAPAIKELIEQKSFAPELFDDWGIAEIHSGDYPGERLIVCKNPILAQKRSKKRQELLQATEAELGKVKEATEREKWRLKGADQIGLRVGKVLNRFKMAKHFILDISDESLQYRRNEDKIKAESLLDGFYIVRTSVKVNKMGADEVVKAYKDLSWVERAFRSLKTVDLKVRPVFHWLETRVRAHVFLCMLGYYVEWHMRRALAPLLYDDEDKQHAEERRKSVVAPAVSSDGAKRKAATKRTEEDEPVHSFRTLFQDLATLAKNWVNTKLAPGPSFPMYTNPTPFQEKVFKLLGFSYRM</sequence>
<proteinExistence type="predicted"/>
<dbReference type="InterPro" id="IPR047654">
    <property type="entry name" value="IS1634_transpos"/>
</dbReference>
<dbReference type="AlphaFoldDB" id="A0A0F9HV86"/>
<dbReference type="EMBL" id="LAZR01015856">
    <property type="protein sequence ID" value="KKM07052.1"/>
    <property type="molecule type" value="Genomic_DNA"/>
</dbReference>
<name>A0A0F9HV86_9ZZZZ</name>
<organism evidence="2">
    <name type="scientific">marine sediment metagenome</name>
    <dbReference type="NCBI Taxonomy" id="412755"/>
    <lineage>
        <taxon>unclassified sequences</taxon>
        <taxon>metagenomes</taxon>
        <taxon>ecological metagenomes</taxon>
    </lineage>
</organism>
<reference evidence="2" key="1">
    <citation type="journal article" date="2015" name="Nature">
        <title>Complex archaea that bridge the gap between prokaryotes and eukaryotes.</title>
        <authorList>
            <person name="Spang A."/>
            <person name="Saw J.H."/>
            <person name="Jorgensen S.L."/>
            <person name="Zaremba-Niedzwiedzka K."/>
            <person name="Martijn J."/>
            <person name="Lind A.E."/>
            <person name="van Eijk R."/>
            <person name="Schleper C."/>
            <person name="Guy L."/>
            <person name="Ettema T.J."/>
        </authorList>
    </citation>
    <scope>NUCLEOTIDE SEQUENCE</scope>
</reference>